<dbReference type="InterPro" id="IPR045886">
    <property type="entry name" value="ThiF/MoeB/HesA"/>
</dbReference>
<dbReference type="InterPro" id="IPR035985">
    <property type="entry name" value="Ubiquitin-activating_enz"/>
</dbReference>
<evidence type="ECO:0000313" key="8">
    <source>
        <dbReference type="EMBL" id="KPH78305.1"/>
    </source>
</evidence>
<dbReference type="GO" id="GO:0008237">
    <property type="term" value="F:metallopeptidase activity"/>
    <property type="evidence" value="ECO:0007669"/>
    <property type="project" value="UniProtKB-KW"/>
</dbReference>
<dbReference type="Proteomes" id="UP000037822">
    <property type="component" value="Unassembled WGS sequence"/>
</dbReference>
<accession>A0A0N1N0L9</accession>
<dbReference type="Pfam" id="PF00899">
    <property type="entry name" value="ThiF"/>
    <property type="match status" value="1"/>
</dbReference>
<evidence type="ECO:0000256" key="5">
    <source>
        <dbReference type="ARBA" id="ARBA00023049"/>
    </source>
</evidence>
<keyword evidence="3" id="KW-0378">Hydrolase</keyword>
<dbReference type="Pfam" id="PF14464">
    <property type="entry name" value="Prok-JAB"/>
    <property type="match status" value="1"/>
</dbReference>
<evidence type="ECO:0000259" key="7">
    <source>
        <dbReference type="Pfam" id="PF14464"/>
    </source>
</evidence>
<protein>
    <recommendedName>
        <fullName evidence="10">Thiamine biosynthesis protein ThiF</fullName>
    </recommendedName>
</protein>
<dbReference type="PANTHER" id="PTHR10953:SF247">
    <property type="entry name" value="SLL6053 PROTEIN"/>
    <property type="match status" value="1"/>
</dbReference>
<keyword evidence="1" id="KW-0645">Protease</keyword>
<dbReference type="SUPFAM" id="SSF69572">
    <property type="entry name" value="Activating enzymes of the ubiquitin-like proteins"/>
    <property type="match status" value="1"/>
</dbReference>
<evidence type="ECO:0000259" key="6">
    <source>
        <dbReference type="Pfam" id="PF00899"/>
    </source>
</evidence>
<dbReference type="GO" id="GO:0005737">
    <property type="term" value="C:cytoplasm"/>
    <property type="evidence" value="ECO:0007669"/>
    <property type="project" value="TreeGrafter"/>
</dbReference>
<name>A0A0N1N0L9_9HYPH</name>
<evidence type="ECO:0008006" key="10">
    <source>
        <dbReference type="Google" id="ProtNLM"/>
    </source>
</evidence>
<dbReference type="GO" id="GO:0006508">
    <property type="term" value="P:proteolysis"/>
    <property type="evidence" value="ECO:0007669"/>
    <property type="project" value="UniProtKB-KW"/>
</dbReference>
<evidence type="ECO:0000256" key="3">
    <source>
        <dbReference type="ARBA" id="ARBA00022801"/>
    </source>
</evidence>
<dbReference type="GO" id="GO:0008641">
    <property type="term" value="F:ubiquitin-like modifier activating enzyme activity"/>
    <property type="evidence" value="ECO:0007669"/>
    <property type="project" value="InterPro"/>
</dbReference>
<organism evidence="8 9">
    <name type="scientific">Bosea vaviloviae</name>
    <dbReference type="NCBI Taxonomy" id="1526658"/>
    <lineage>
        <taxon>Bacteria</taxon>
        <taxon>Pseudomonadati</taxon>
        <taxon>Pseudomonadota</taxon>
        <taxon>Alphaproteobacteria</taxon>
        <taxon>Hyphomicrobiales</taxon>
        <taxon>Boseaceae</taxon>
        <taxon>Bosea</taxon>
    </lineage>
</organism>
<keyword evidence="9" id="KW-1185">Reference proteome</keyword>
<keyword evidence="5" id="KW-0482">Metalloprotease</keyword>
<proteinExistence type="predicted"/>
<dbReference type="GO" id="GO:0016779">
    <property type="term" value="F:nucleotidyltransferase activity"/>
    <property type="evidence" value="ECO:0007669"/>
    <property type="project" value="TreeGrafter"/>
</dbReference>
<dbReference type="PANTHER" id="PTHR10953">
    <property type="entry name" value="UBIQUITIN-ACTIVATING ENZYME E1"/>
    <property type="match status" value="1"/>
</dbReference>
<dbReference type="GO" id="GO:0004792">
    <property type="term" value="F:thiosulfate-cyanide sulfurtransferase activity"/>
    <property type="evidence" value="ECO:0007669"/>
    <property type="project" value="TreeGrafter"/>
</dbReference>
<keyword evidence="4" id="KW-0862">Zinc</keyword>
<keyword evidence="2" id="KW-0479">Metal-binding</keyword>
<dbReference type="PATRIC" id="fig|1526658.3.peg.1890"/>
<dbReference type="AlphaFoldDB" id="A0A0N1N0L9"/>
<sequence>MPLPVTLAMSGDQHEHLKSFLFPGDGNEAVAFLLCTRRDGDRRHRLIVREIHGVPYEDCEVRSPVRVTWSTDYIAPILDRAAAEGLSVVKVHSHPGGLAAFSMTDDKSDQQLLPMIRGWVEADVPHGSVVMLPCGQMFGRFLNAAKELVPIDCISVAADDLHFWYADAGSKALPSFVASHAQAFDKGTIERFGRLSFAVIGASGTGSPTIEQLVRLGAGEIVAVDDDHIEDRNVNRIINSTMADAALGRAKVDVIGDAVERMGLGTRFIRVARNLWDAETIRQVAQCDVIFGCMDTVDGRYLLNAIASYYCIPYFDIGVRLDAVPNPHGAARIREVCGTVNYLRPGRSSLVSRELFSMKDVAAAGLRRNDPAAHDRQVEDGYIRGVVGHRPAVISVNMYASALAVNELLARLHPFREQPNGAYAAVTFSMASMELIYDPDEGICDILGGKVGHGDTRPLLGLMELAERRSA</sequence>
<evidence type="ECO:0000256" key="1">
    <source>
        <dbReference type="ARBA" id="ARBA00022670"/>
    </source>
</evidence>
<dbReference type="EMBL" id="LGSZ01000054">
    <property type="protein sequence ID" value="KPH78305.1"/>
    <property type="molecule type" value="Genomic_DNA"/>
</dbReference>
<feature type="domain" description="THIF-type NAD/FAD binding fold" evidence="6">
    <location>
        <begin position="183"/>
        <end position="403"/>
    </location>
</feature>
<dbReference type="OrthoDB" id="2746358at2"/>
<reference evidence="8 9" key="1">
    <citation type="submission" date="2015-07" db="EMBL/GenBank/DDBJ databases">
        <title>Whole genome sequencing of Bosea vaviloviae isolated from cave pool.</title>
        <authorList>
            <person name="Tan N.E.H."/>
            <person name="Lee Y.P."/>
            <person name="Gan H.M."/>
            <person name="Barton H."/>
            <person name="Savka M.A."/>
        </authorList>
    </citation>
    <scope>NUCLEOTIDE SEQUENCE [LARGE SCALE GENOMIC DNA]</scope>
    <source>
        <strain evidence="8 9">SD260</strain>
    </source>
</reference>
<dbReference type="InterPro" id="IPR000594">
    <property type="entry name" value="ThiF_NAD_FAD-bd"/>
</dbReference>
<gene>
    <name evidence="8" type="ORF">AE618_21080</name>
</gene>
<evidence type="ECO:0000256" key="4">
    <source>
        <dbReference type="ARBA" id="ARBA00022833"/>
    </source>
</evidence>
<dbReference type="InterPro" id="IPR028090">
    <property type="entry name" value="JAB_dom_prok"/>
</dbReference>
<dbReference type="GO" id="GO:0046872">
    <property type="term" value="F:metal ion binding"/>
    <property type="evidence" value="ECO:0007669"/>
    <property type="project" value="UniProtKB-KW"/>
</dbReference>
<comment type="caution">
    <text evidence="8">The sequence shown here is derived from an EMBL/GenBank/DDBJ whole genome shotgun (WGS) entry which is preliminary data.</text>
</comment>
<evidence type="ECO:0000313" key="9">
    <source>
        <dbReference type="Proteomes" id="UP000037822"/>
    </source>
</evidence>
<evidence type="ECO:0000256" key="2">
    <source>
        <dbReference type="ARBA" id="ARBA00022723"/>
    </source>
</evidence>
<dbReference type="RefSeq" id="WP_082365444.1">
    <property type="nucleotide sequence ID" value="NZ_LGSZ01000054.1"/>
</dbReference>
<feature type="domain" description="JAB" evidence="7">
    <location>
        <begin position="26"/>
        <end position="119"/>
    </location>
</feature>
<dbReference type="Gene3D" id="3.40.50.720">
    <property type="entry name" value="NAD(P)-binding Rossmann-like Domain"/>
    <property type="match status" value="1"/>
</dbReference>